<dbReference type="InterPro" id="IPR027417">
    <property type="entry name" value="P-loop_NTPase"/>
</dbReference>
<dbReference type="SUPFAM" id="SSF52540">
    <property type="entry name" value="P-loop containing nucleoside triphosphate hydrolases"/>
    <property type="match status" value="1"/>
</dbReference>
<dbReference type="AlphaFoldDB" id="A0A238LHX2"/>
<evidence type="ECO:0000256" key="2">
    <source>
        <dbReference type="ARBA" id="ARBA00022679"/>
    </source>
</evidence>
<dbReference type="Proteomes" id="UP000201613">
    <property type="component" value="Unassembled WGS sequence"/>
</dbReference>
<comment type="similarity">
    <text evidence="1">Belongs to the sulfotransferase 1 family.</text>
</comment>
<evidence type="ECO:0000313" key="4">
    <source>
        <dbReference type="EMBL" id="SMY09212.1"/>
    </source>
</evidence>
<protein>
    <submittedName>
        <fullName evidence="4">Sulfotransferase domain protein</fullName>
    </submittedName>
</protein>
<dbReference type="PANTHER" id="PTHR11783">
    <property type="entry name" value="SULFOTRANSFERASE SULT"/>
    <property type="match status" value="1"/>
</dbReference>
<evidence type="ECO:0000259" key="3">
    <source>
        <dbReference type="Pfam" id="PF00685"/>
    </source>
</evidence>
<dbReference type="OrthoDB" id="4964299at2"/>
<keyword evidence="5" id="KW-1185">Reference proteome</keyword>
<organism evidence="4 5">
    <name type="scientific">Flavimaricola marinus</name>
    <dbReference type="NCBI Taxonomy" id="1819565"/>
    <lineage>
        <taxon>Bacteria</taxon>
        <taxon>Pseudomonadati</taxon>
        <taxon>Pseudomonadota</taxon>
        <taxon>Alphaproteobacteria</taxon>
        <taxon>Rhodobacterales</taxon>
        <taxon>Paracoccaceae</taxon>
        <taxon>Flavimaricola</taxon>
    </lineage>
</organism>
<keyword evidence="2 4" id="KW-0808">Transferase</keyword>
<accession>A0A238LHX2</accession>
<reference evidence="4 5" key="1">
    <citation type="submission" date="2017-05" db="EMBL/GenBank/DDBJ databases">
        <authorList>
            <person name="Song R."/>
            <person name="Chenine A.L."/>
            <person name="Ruprecht R.M."/>
        </authorList>
    </citation>
    <scope>NUCLEOTIDE SEQUENCE [LARGE SCALE GENOMIC DNA]</scope>
    <source>
        <strain evidence="4 5">CECT 8899</strain>
    </source>
</reference>
<dbReference type="Pfam" id="PF00685">
    <property type="entry name" value="Sulfotransfer_1"/>
    <property type="match status" value="1"/>
</dbReference>
<evidence type="ECO:0000313" key="5">
    <source>
        <dbReference type="Proteomes" id="UP000201613"/>
    </source>
</evidence>
<dbReference type="EMBL" id="FXZK01000008">
    <property type="protein sequence ID" value="SMY09212.1"/>
    <property type="molecule type" value="Genomic_DNA"/>
</dbReference>
<feature type="domain" description="Sulfotransferase" evidence="3">
    <location>
        <begin position="8"/>
        <end position="232"/>
    </location>
</feature>
<proteinExistence type="inferred from homology"/>
<name>A0A238LHX2_9RHOB</name>
<sequence length="241" mass="27760">MSDQVLDYDLIILSHHKCATNWLRSILRILVSRDKSIVDIKHGSIKRINEEASEGLPTILANVNATQSSLKGLDLSSQPAVHFVRDPRDAFVSNYWSWLKSHKNNNENIENFRVIAADLSVEGGMLELIDQFQMGLQLQTWDSSTWENRKQVRYEDLLSDFESTLKSILEPSGLILDGAFIDLVKRETAFSKFAGRDPGSEDTSHHYRKGVNGDWKNYFTPKIEKRFFDTYGWLGEKLDYW</sequence>
<dbReference type="GO" id="GO:0008146">
    <property type="term" value="F:sulfotransferase activity"/>
    <property type="evidence" value="ECO:0007669"/>
    <property type="project" value="InterPro"/>
</dbReference>
<dbReference type="InterPro" id="IPR000863">
    <property type="entry name" value="Sulfotransferase_dom"/>
</dbReference>
<dbReference type="Gene3D" id="3.40.50.300">
    <property type="entry name" value="P-loop containing nucleotide triphosphate hydrolases"/>
    <property type="match status" value="1"/>
</dbReference>
<dbReference type="RefSeq" id="WP_093993407.1">
    <property type="nucleotide sequence ID" value="NZ_FXZK01000008.1"/>
</dbReference>
<evidence type="ECO:0000256" key="1">
    <source>
        <dbReference type="ARBA" id="ARBA00005771"/>
    </source>
</evidence>
<gene>
    <name evidence="4" type="ORF">LOM8899_03377</name>
</gene>